<proteinExistence type="predicted"/>
<comment type="caution">
    <text evidence="3">The sequence shown here is derived from an EMBL/GenBank/DDBJ whole genome shotgun (WGS) entry which is preliminary data.</text>
</comment>
<gene>
    <name evidence="3" type="ORF">ACFQRB_19990</name>
</gene>
<feature type="domain" description="Halobacterial output" evidence="2">
    <location>
        <begin position="8"/>
        <end position="75"/>
    </location>
</feature>
<reference evidence="3 4" key="1">
    <citation type="journal article" date="2019" name="Int. J. Syst. Evol. Microbiol.">
        <title>The Global Catalogue of Microorganisms (GCM) 10K type strain sequencing project: providing services to taxonomists for standard genome sequencing and annotation.</title>
        <authorList>
            <consortium name="The Broad Institute Genomics Platform"/>
            <consortium name="The Broad Institute Genome Sequencing Center for Infectious Disease"/>
            <person name="Wu L."/>
            <person name="Ma J."/>
        </authorList>
    </citation>
    <scope>NUCLEOTIDE SEQUENCE [LARGE SCALE GENOMIC DNA]</scope>
    <source>
        <strain evidence="3 4">DT92</strain>
    </source>
</reference>
<organism evidence="3 4">
    <name type="scientific">Halobaculum litoreum</name>
    <dbReference type="NCBI Taxonomy" id="3031998"/>
    <lineage>
        <taxon>Archaea</taxon>
        <taxon>Methanobacteriati</taxon>
        <taxon>Methanobacteriota</taxon>
        <taxon>Stenosarchaea group</taxon>
        <taxon>Halobacteria</taxon>
        <taxon>Halobacteriales</taxon>
        <taxon>Haloferacaceae</taxon>
        <taxon>Halobaculum</taxon>
    </lineage>
</organism>
<evidence type="ECO:0000259" key="2">
    <source>
        <dbReference type="Pfam" id="PF18545"/>
    </source>
</evidence>
<protein>
    <submittedName>
        <fullName evidence="3">HalOD1 output domain-containing protein</fullName>
    </submittedName>
</protein>
<dbReference type="Pfam" id="PF18545">
    <property type="entry name" value="HalOD1"/>
    <property type="match status" value="1"/>
</dbReference>
<feature type="compositionally biased region" description="Polar residues" evidence="1">
    <location>
        <begin position="1"/>
        <end position="10"/>
    </location>
</feature>
<dbReference type="AlphaFoldDB" id="A0ABD5XY66"/>
<accession>A0ABD5XY66</accession>
<feature type="region of interest" description="Disordered" evidence="1">
    <location>
        <begin position="1"/>
        <end position="26"/>
    </location>
</feature>
<evidence type="ECO:0000313" key="3">
    <source>
        <dbReference type="EMBL" id="MFC7138137.1"/>
    </source>
</evidence>
<dbReference type="EMBL" id="JBHSZG010000008">
    <property type="protein sequence ID" value="MFC7138137.1"/>
    <property type="molecule type" value="Genomic_DNA"/>
</dbReference>
<evidence type="ECO:0000256" key="1">
    <source>
        <dbReference type="SAM" id="MobiDB-lite"/>
    </source>
</evidence>
<evidence type="ECO:0000313" key="4">
    <source>
        <dbReference type="Proteomes" id="UP001596368"/>
    </source>
</evidence>
<sequence>MRDGPTSASAIVSAVAERTRTPEDELPPLYESIDVDAIQALLAHAADRPGAAPSVTFPYAGCTVTVDPDGTVRVEVPGENEATDTNE</sequence>
<dbReference type="Proteomes" id="UP001596368">
    <property type="component" value="Unassembled WGS sequence"/>
</dbReference>
<dbReference type="InterPro" id="IPR040624">
    <property type="entry name" value="HalOD1"/>
</dbReference>
<name>A0ABD5XY66_9EURY</name>
<keyword evidence="4" id="KW-1185">Reference proteome</keyword>